<organism evidence="1 4">
    <name type="scientific">Apteryx mantelli</name>
    <name type="common">North Island brown kiwi</name>
    <dbReference type="NCBI Taxonomy" id="2696672"/>
    <lineage>
        <taxon>Eukaryota</taxon>
        <taxon>Metazoa</taxon>
        <taxon>Chordata</taxon>
        <taxon>Craniata</taxon>
        <taxon>Vertebrata</taxon>
        <taxon>Euteleostomi</taxon>
        <taxon>Archelosauria</taxon>
        <taxon>Archosauria</taxon>
        <taxon>Dinosauria</taxon>
        <taxon>Saurischia</taxon>
        <taxon>Theropoda</taxon>
        <taxon>Coelurosauria</taxon>
        <taxon>Aves</taxon>
        <taxon>Palaeognathae</taxon>
        <taxon>Apterygiformes</taxon>
        <taxon>Apterygidae</taxon>
        <taxon>Apteryx</taxon>
    </lineage>
</organism>
<evidence type="ECO:0000313" key="4">
    <source>
        <dbReference type="RefSeq" id="XP_067170426.1"/>
    </source>
</evidence>
<gene>
    <name evidence="2 3 4" type="primary">LOC106496129</name>
</gene>
<evidence type="ECO:0000313" key="2">
    <source>
        <dbReference type="RefSeq" id="XP_013812181.2"/>
    </source>
</evidence>
<sequence length="568" mass="63249">MPKRKCKFTEELQAKYPCFRVGRERWEAECLVCQGGTYVSVANKGSLDLEAHVQSMKHKRNVLGGGSAARLAGCFLPADCQPFDVASENDLGFSTTVLQDCCNSLAGSPGLAKIPEPGVDVLGLQIKTEERLEEALAPFGLDRSAGDLLDGVPFCGVALGVSAGDGGMPFPIQIRYFDWKRGGLQMRMMAVEPEPGEPVPAATAAVLAWEILERHGLRQKCVAIVGDSRNAMFGGLGPTDVPANVPGLRELLKGAFIATDCPAHILSNCIQHGADSLEVDIQSIVWKIYTYVSVYAVWTEPLKDFLEFAKREYRRLLYHGRTPWLLLLPAITRLLQAFPALKSFFLSLNKPPFAIKSFFEDDFSEIYLQHLASQVAVFDMHLKTLVREDNSLSEVLSILASVRRTLLERRAHNFMSLRVKELLAERRAAGRDRQCDAFCRCVQGLYVAFVEYLDAQTGQFDALSCFQWMQLRGPPSWEDVEGCIKYLADRGVVVDDSKCFDQFCHLITFLRDCKSISDFGALQTHQKWVRFFSSSRSLAGHSELLRMAQVFFAIPSCGADFPRGLFLK</sequence>
<proteinExistence type="predicted"/>
<evidence type="ECO:0000313" key="3">
    <source>
        <dbReference type="RefSeq" id="XP_067170425.1"/>
    </source>
</evidence>
<dbReference type="SUPFAM" id="SSF53098">
    <property type="entry name" value="Ribonuclease H-like"/>
    <property type="match status" value="1"/>
</dbReference>
<dbReference type="Proteomes" id="UP001652627">
    <property type="component" value="Chromosome 34"/>
</dbReference>
<reference evidence="2 3" key="1">
    <citation type="submission" date="2025-05" db="UniProtKB">
        <authorList>
            <consortium name="RefSeq"/>
        </authorList>
    </citation>
    <scope>IDENTIFICATION</scope>
    <source>
        <tissue evidence="2 3">Blood</tissue>
    </source>
</reference>
<accession>A0ABM4FZQ2</accession>
<dbReference type="GeneID" id="106496129"/>
<dbReference type="RefSeq" id="XP_067170426.1">
    <property type="nucleotide sequence ID" value="XM_067314325.1"/>
</dbReference>
<dbReference type="PANTHER" id="PTHR37162:SF1">
    <property type="entry name" value="BED-TYPE DOMAIN-CONTAINING PROTEIN"/>
    <property type="match status" value="1"/>
</dbReference>
<dbReference type="RefSeq" id="XP_013812181.2">
    <property type="nucleotide sequence ID" value="XM_013956727.2"/>
</dbReference>
<protein>
    <submittedName>
        <fullName evidence="2 3">Uncharacterized protein</fullName>
    </submittedName>
</protein>
<keyword evidence="1" id="KW-1185">Reference proteome</keyword>
<evidence type="ECO:0000313" key="1">
    <source>
        <dbReference type="Proteomes" id="UP001652627"/>
    </source>
</evidence>
<dbReference type="InterPro" id="IPR012337">
    <property type="entry name" value="RNaseH-like_sf"/>
</dbReference>
<dbReference type="RefSeq" id="XP_067170425.1">
    <property type="nucleotide sequence ID" value="XM_067314324.1"/>
</dbReference>
<dbReference type="OrthoDB" id="6782434at2759"/>
<dbReference type="PANTHER" id="PTHR37162">
    <property type="entry name" value="HAT FAMILY DIMERISATION DOMAINCONTAINING PROTEIN-RELATED"/>
    <property type="match status" value="1"/>
</dbReference>
<name>A0ABM4FZQ2_9AVES</name>